<evidence type="ECO:0000313" key="2">
    <source>
        <dbReference type="Proteomes" id="UP000663722"/>
    </source>
</evidence>
<dbReference type="Gene3D" id="2.60.40.10">
    <property type="entry name" value="Immunoglobulins"/>
    <property type="match status" value="2"/>
</dbReference>
<dbReference type="KEGG" id="dmm:dnm_069200"/>
<name>A0A975BT14_9BACT</name>
<dbReference type="SUPFAM" id="SSF48452">
    <property type="entry name" value="TPR-like"/>
    <property type="match status" value="1"/>
</dbReference>
<evidence type="ECO:0000313" key="1">
    <source>
        <dbReference type="EMBL" id="QTA90858.1"/>
    </source>
</evidence>
<dbReference type="Gene3D" id="1.25.40.10">
    <property type="entry name" value="Tetratricopeptide repeat domain"/>
    <property type="match status" value="1"/>
</dbReference>
<dbReference type="EMBL" id="CP061800">
    <property type="protein sequence ID" value="QTA90858.1"/>
    <property type="molecule type" value="Genomic_DNA"/>
</dbReference>
<dbReference type="AlphaFoldDB" id="A0A975BT14"/>
<dbReference type="InterPro" id="IPR011990">
    <property type="entry name" value="TPR-like_helical_dom_sf"/>
</dbReference>
<organism evidence="1 2">
    <name type="scientific">Desulfonema magnum</name>
    <dbReference type="NCBI Taxonomy" id="45655"/>
    <lineage>
        <taxon>Bacteria</taxon>
        <taxon>Pseudomonadati</taxon>
        <taxon>Thermodesulfobacteriota</taxon>
        <taxon>Desulfobacteria</taxon>
        <taxon>Desulfobacterales</taxon>
        <taxon>Desulfococcaceae</taxon>
        <taxon>Desulfonema</taxon>
    </lineage>
</organism>
<protein>
    <submittedName>
        <fullName evidence="1">Tetratricopeptide repeat-containing</fullName>
    </submittedName>
</protein>
<accession>A0A975BT14</accession>
<dbReference type="PROSITE" id="PS51257">
    <property type="entry name" value="PROKAR_LIPOPROTEIN"/>
    <property type="match status" value="1"/>
</dbReference>
<sequence length="628" mass="71086">MKRLKKHIFILLFLIWFLSGCTGIKPVFTHQWYDYYERALSSMEQARYQAALSDLKEAIKRRPDDLRMARTYGVGHLADYFPHREKGVVHYIQGDYESAEQELEISLRYEESQKALLFLDKTRTRLMQLRNEKPVAPRIILKSPSDKDEIWTRDDPVIISGIAKSNQYVSEITVANRAVYLEGSDQRIEFKQTVKLNQGTHEIAVTAQNLLKGKTTHKLLIHIDRSGPVIILKTFDLVDGLTGWLYDESEEIFLSADGKDILASTAGKTVPFSVPVQAGTQSVTLLASDKLGNETKALITRKMVTKSNFLKSDPILVGQNTSNILTDSAPALSVLNSNASECDIILNELSDNTEVFSEILSVRGEVRGKNEIKTVLINNTPVHEKPGRVIFFNHSVRLNKGENRIIIRAKDVSGKETIREILIIRKIPELFKLKYRCVFKANSLETYSPDKTEGNRFQPLFMDRLVERERFRLKLGDKLREITEMRRFDMTGASARFMFSGYIYKTKLGLEIVTEIVDVETSEVLSIEDVYGDTEGGFTLAALAGELSEKFHRAFPLLKGKVIQKDGSCFLADLETGGISLRWPLVVGSDTEFISNAFIHETKEKNCRITLMACPDDAAVLGKWVITQ</sequence>
<dbReference type="InterPro" id="IPR019734">
    <property type="entry name" value="TPR_rpt"/>
</dbReference>
<dbReference type="InterPro" id="IPR013783">
    <property type="entry name" value="Ig-like_fold"/>
</dbReference>
<dbReference type="SMART" id="SM00028">
    <property type="entry name" value="TPR"/>
    <property type="match status" value="2"/>
</dbReference>
<reference evidence="1" key="1">
    <citation type="journal article" date="2021" name="Microb. Physiol.">
        <title>Proteogenomic Insights into the Physiology of Marine, Sulfate-Reducing, Filamentous Desulfonema limicola and Desulfonema magnum.</title>
        <authorList>
            <person name="Schnaars V."/>
            <person name="Wohlbrand L."/>
            <person name="Scheve S."/>
            <person name="Hinrichs C."/>
            <person name="Reinhardt R."/>
            <person name="Rabus R."/>
        </authorList>
    </citation>
    <scope>NUCLEOTIDE SEQUENCE</scope>
    <source>
        <strain evidence="1">4be13</strain>
    </source>
</reference>
<dbReference type="RefSeq" id="WP_207678868.1">
    <property type="nucleotide sequence ID" value="NZ_CP061800.1"/>
</dbReference>
<dbReference type="Proteomes" id="UP000663722">
    <property type="component" value="Chromosome"/>
</dbReference>
<keyword evidence="2" id="KW-1185">Reference proteome</keyword>
<gene>
    <name evidence="1" type="ORF">dnm_069200</name>
</gene>
<proteinExistence type="predicted"/>